<dbReference type="GO" id="GO:0005737">
    <property type="term" value="C:cytoplasm"/>
    <property type="evidence" value="ECO:0007669"/>
    <property type="project" value="GOC"/>
</dbReference>
<accession>A0A2V5I155</accession>
<dbReference type="GO" id="GO:0006888">
    <property type="term" value="P:endoplasmic reticulum to Golgi vesicle-mediated transport"/>
    <property type="evidence" value="ECO:0007669"/>
    <property type="project" value="InterPro"/>
</dbReference>
<dbReference type="Proteomes" id="UP000248817">
    <property type="component" value="Unassembled WGS sequence"/>
</dbReference>
<dbReference type="InterPro" id="IPR011012">
    <property type="entry name" value="Longin-like_dom_sf"/>
</dbReference>
<evidence type="ECO:0000313" key="1">
    <source>
        <dbReference type="EMBL" id="PYI30495.1"/>
    </source>
</evidence>
<name>A0A2V5I155_9EURO</name>
<sequence length="169" mass="18782">MMPTIACIGVIGKADNPIHITLFPPYRNSAIEFSFLVNSCLDIIEIKRRQTSIDQDLGLLHAVDESLAAYGWLTTTGVKLLVIVDLVGQTISPEGFGVSSRTILKGPDLRPVFRSLQDAYVQLLQNPFYTPSERSDTVKRPARVSSFPQVADKRFVKEILQIGESWAPH</sequence>
<dbReference type="InterPro" id="IPR006722">
    <property type="entry name" value="Sedlin"/>
</dbReference>
<gene>
    <name evidence="1" type="ORF">BP00DRAFT_373112</name>
</gene>
<dbReference type="PANTHER" id="PTHR12403">
    <property type="entry name" value="TRAFFICKING PROTEIN PARTICLE COMPLEX SUBUNIT 2"/>
    <property type="match status" value="1"/>
</dbReference>
<dbReference type="SUPFAM" id="SSF64356">
    <property type="entry name" value="SNARE-like"/>
    <property type="match status" value="1"/>
</dbReference>
<dbReference type="Pfam" id="PF04628">
    <property type="entry name" value="Sedlin_N"/>
    <property type="match status" value="1"/>
</dbReference>
<proteinExistence type="predicted"/>
<evidence type="ECO:0000313" key="2">
    <source>
        <dbReference type="Proteomes" id="UP000248817"/>
    </source>
</evidence>
<organism evidence="1 2">
    <name type="scientific">Aspergillus indologenus CBS 114.80</name>
    <dbReference type="NCBI Taxonomy" id="1450541"/>
    <lineage>
        <taxon>Eukaryota</taxon>
        <taxon>Fungi</taxon>
        <taxon>Dikarya</taxon>
        <taxon>Ascomycota</taxon>
        <taxon>Pezizomycotina</taxon>
        <taxon>Eurotiomycetes</taxon>
        <taxon>Eurotiomycetidae</taxon>
        <taxon>Eurotiales</taxon>
        <taxon>Aspergillaceae</taxon>
        <taxon>Aspergillus</taxon>
        <taxon>Aspergillus subgen. Circumdati</taxon>
    </lineage>
</organism>
<protein>
    <submittedName>
        <fullName evidence="1">Sedlin</fullName>
    </submittedName>
</protein>
<keyword evidence="2" id="KW-1185">Reference proteome</keyword>
<reference evidence="1 2" key="1">
    <citation type="submission" date="2018-02" db="EMBL/GenBank/DDBJ databases">
        <title>The genomes of Aspergillus section Nigri reveals drivers in fungal speciation.</title>
        <authorList>
            <consortium name="DOE Joint Genome Institute"/>
            <person name="Vesth T.C."/>
            <person name="Nybo J."/>
            <person name="Theobald S."/>
            <person name="Brandl J."/>
            <person name="Frisvad J.C."/>
            <person name="Nielsen K.F."/>
            <person name="Lyhne E.K."/>
            <person name="Kogle M.E."/>
            <person name="Kuo A."/>
            <person name="Riley R."/>
            <person name="Clum A."/>
            <person name="Nolan M."/>
            <person name="Lipzen A."/>
            <person name="Salamov A."/>
            <person name="Henrissat B."/>
            <person name="Wiebenga A."/>
            <person name="De vries R.P."/>
            <person name="Grigoriev I.V."/>
            <person name="Mortensen U.H."/>
            <person name="Andersen M.R."/>
            <person name="Baker S.E."/>
        </authorList>
    </citation>
    <scope>NUCLEOTIDE SEQUENCE [LARGE SCALE GENOMIC DNA]</scope>
    <source>
        <strain evidence="1 2">CBS 114.80</strain>
    </source>
</reference>
<dbReference type="Gene3D" id="3.30.450.70">
    <property type="match status" value="1"/>
</dbReference>
<dbReference type="EMBL" id="KZ825515">
    <property type="protein sequence ID" value="PYI30495.1"/>
    <property type="molecule type" value="Genomic_DNA"/>
</dbReference>
<dbReference type="AlphaFoldDB" id="A0A2V5I155"/>